<reference evidence="2" key="1">
    <citation type="submission" date="2023-05" db="EMBL/GenBank/DDBJ databases">
        <authorList>
            <person name="Huff M."/>
        </authorList>
    </citation>
    <scope>NUCLEOTIDE SEQUENCE</scope>
</reference>
<evidence type="ECO:0000256" key="1">
    <source>
        <dbReference type="SAM" id="MobiDB-lite"/>
    </source>
</evidence>
<dbReference type="AlphaFoldDB" id="A0AAD2EG42"/>
<dbReference type="PANTHER" id="PTHR33384:SF22">
    <property type="match status" value="1"/>
</dbReference>
<protein>
    <submittedName>
        <fullName evidence="2">Uncharacterized protein</fullName>
    </submittedName>
</protein>
<keyword evidence="3" id="KW-1185">Reference proteome</keyword>
<accession>A0AAD2EG42</accession>
<gene>
    <name evidence="2" type="ORF">FPE_LOCUS34221</name>
</gene>
<dbReference type="Proteomes" id="UP000834106">
    <property type="component" value="Chromosome 23"/>
</dbReference>
<sequence length="294" mass="31869">MQHFVCKFYGYSFYKNPSPLASEHFIILSLLRELLRLSFLHAASPGPPPPSVQPFPATARLRLPPEFPPCVVRLSDRCEASYFIISALSHQAPAALLPPPSQPINFLPINSQSSPFIIPLFAPLKTVSLSSKPGKTYLADNTPRLRICEYKAKTMNGVGLPLQFDEPIRSPSRLLHITNEQSEACDAKAGTELLDIILMKGSCGYARSNFQVASSPPFFSGSPPSRASNPVIQDEQFGNSNFNPLSPALEASPPPPSSARKSGGCVRVSFGHKPATVRVEGFNCRGNCSISAFA</sequence>
<evidence type="ECO:0000313" key="3">
    <source>
        <dbReference type="Proteomes" id="UP000834106"/>
    </source>
</evidence>
<evidence type="ECO:0000313" key="2">
    <source>
        <dbReference type="EMBL" id="CAI9786791.1"/>
    </source>
</evidence>
<dbReference type="EMBL" id="OU503058">
    <property type="protein sequence ID" value="CAI9786791.1"/>
    <property type="molecule type" value="Genomic_DNA"/>
</dbReference>
<proteinExistence type="predicted"/>
<dbReference type="PANTHER" id="PTHR33384">
    <property type="entry name" value="EXPRESSED PROTEIN"/>
    <property type="match status" value="1"/>
</dbReference>
<name>A0AAD2EG42_9LAMI</name>
<organism evidence="2 3">
    <name type="scientific">Fraxinus pennsylvanica</name>
    <dbReference type="NCBI Taxonomy" id="56036"/>
    <lineage>
        <taxon>Eukaryota</taxon>
        <taxon>Viridiplantae</taxon>
        <taxon>Streptophyta</taxon>
        <taxon>Embryophyta</taxon>
        <taxon>Tracheophyta</taxon>
        <taxon>Spermatophyta</taxon>
        <taxon>Magnoliopsida</taxon>
        <taxon>eudicotyledons</taxon>
        <taxon>Gunneridae</taxon>
        <taxon>Pentapetalae</taxon>
        <taxon>asterids</taxon>
        <taxon>lamiids</taxon>
        <taxon>Lamiales</taxon>
        <taxon>Oleaceae</taxon>
        <taxon>Oleeae</taxon>
        <taxon>Fraxinus</taxon>
    </lineage>
</organism>
<feature type="region of interest" description="Disordered" evidence="1">
    <location>
        <begin position="242"/>
        <end position="264"/>
    </location>
</feature>